<evidence type="ECO:0000256" key="1">
    <source>
        <dbReference type="SAM" id="SignalP"/>
    </source>
</evidence>
<dbReference type="PANTHER" id="PTHR43135:SF3">
    <property type="entry name" value="ALPHA-D-RIBOSE 1-METHYLPHOSPHONATE 5-TRIPHOSPHATE DIPHOSPHATASE"/>
    <property type="match status" value="1"/>
</dbReference>
<accession>A0ABU0W9R7</accession>
<dbReference type="Gene3D" id="2.30.40.10">
    <property type="entry name" value="Urease, subunit C, domain 1"/>
    <property type="match status" value="1"/>
</dbReference>
<gene>
    <name evidence="3" type="ORF">RBH19_12280</name>
</gene>
<dbReference type="Pfam" id="PF01979">
    <property type="entry name" value="Amidohydro_1"/>
    <property type="match status" value="1"/>
</dbReference>
<dbReference type="InterPro" id="IPR051781">
    <property type="entry name" value="Metallo-dep_Hydrolase"/>
</dbReference>
<sequence length="474" mass="51846">MATQVIRPALVAALGALALGFAACGDGDQKTQNDEDFEFSVLSGGFESTYRPMPSETVLFTNATILTGTGERIDNGSLLIRDGRIEAVGNDIEAPDDAEVVDADGKWLTPGIIDTHSHLGVYPSPGVWAHADGNEIVSANTAHVWAEHGLWPQDPGFIRALEGGVTTALILPGSANIFGGRGVTIKNVPGRTAQDMKFPGAPHALKMACGENPKRVYGQGRNSQPYTRMGNKAFVRAGFEDGKEYLKRWEDYKRKQANGEDAEAPKRDLALETIAGVLNGEILLHNHCYRADEMRHRLDIAEEYGFHITAFHHAVESYKIADLLAENNVCSAMWSDWWGFKLEAWDGIRENIPLVEAAGACAVLHSDSAQDIQRLNQEAAKTMAAANRAGMDVSREQAIRWITLNAASILGIDEVTGSLEPGKNADVVLWDGDPFSVYTRTQRVYIDGARLYDRDDPERHPELDFTLGLFEGDK</sequence>
<dbReference type="EMBL" id="JAVDDT010000008">
    <property type="protein sequence ID" value="MDQ2070649.1"/>
    <property type="molecule type" value="Genomic_DNA"/>
</dbReference>
<name>A0ABU0W9R7_9GAMM</name>
<dbReference type="SUPFAM" id="SSF51338">
    <property type="entry name" value="Composite domain of metallo-dependent hydrolases"/>
    <property type="match status" value="1"/>
</dbReference>
<keyword evidence="1" id="KW-0732">Signal</keyword>
<dbReference type="RefSeq" id="WP_306729144.1">
    <property type="nucleotide sequence ID" value="NZ_JAVDDT010000008.1"/>
</dbReference>
<dbReference type="SUPFAM" id="SSF51556">
    <property type="entry name" value="Metallo-dependent hydrolases"/>
    <property type="match status" value="1"/>
</dbReference>
<dbReference type="InterPro" id="IPR032466">
    <property type="entry name" value="Metal_Hydrolase"/>
</dbReference>
<dbReference type="Proteomes" id="UP001239019">
    <property type="component" value="Unassembled WGS sequence"/>
</dbReference>
<feature type="signal peptide" evidence="1">
    <location>
        <begin position="1"/>
        <end position="22"/>
    </location>
</feature>
<dbReference type="CDD" id="cd01309">
    <property type="entry name" value="Met_dep_hydrolase_C"/>
    <property type="match status" value="1"/>
</dbReference>
<dbReference type="InterPro" id="IPR011059">
    <property type="entry name" value="Metal-dep_hydrolase_composite"/>
</dbReference>
<keyword evidence="4" id="KW-1185">Reference proteome</keyword>
<dbReference type="Gene3D" id="3.20.20.140">
    <property type="entry name" value="Metal-dependent hydrolases"/>
    <property type="match status" value="1"/>
</dbReference>
<dbReference type="InterPro" id="IPR006680">
    <property type="entry name" value="Amidohydro-rel"/>
</dbReference>
<dbReference type="PROSITE" id="PS51257">
    <property type="entry name" value="PROKAR_LIPOPROTEIN"/>
    <property type="match status" value="1"/>
</dbReference>
<evidence type="ECO:0000313" key="3">
    <source>
        <dbReference type="EMBL" id="MDQ2070649.1"/>
    </source>
</evidence>
<evidence type="ECO:0000313" key="4">
    <source>
        <dbReference type="Proteomes" id="UP001239019"/>
    </source>
</evidence>
<comment type="caution">
    <text evidence="3">The sequence shown here is derived from an EMBL/GenBank/DDBJ whole genome shotgun (WGS) entry which is preliminary data.</text>
</comment>
<reference evidence="3 4" key="1">
    <citation type="submission" date="2023-08" db="EMBL/GenBank/DDBJ databases">
        <title>Whole-genome sequencing of halo(alkali)philic microorganisms from hypersaline lakes.</title>
        <authorList>
            <person name="Sorokin D.Y."/>
            <person name="Abbas B."/>
            <person name="Merkel A.Y."/>
        </authorList>
    </citation>
    <scope>NUCLEOTIDE SEQUENCE [LARGE SCALE GENOMIC DNA]</scope>
    <source>
        <strain evidence="3 4">AB-CW4</strain>
    </source>
</reference>
<proteinExistence type="predicted"/>
<feature type="chain" id="PRO_5045330954" evidence="1">
    <location>
        <begin position="23"/>
        <end position="474"/>
    </location>
</feature>
<evidence type="ECO:0000259" key="2">
    <source>
        <dbReference type="Pfam" id="PF01979"/>
    </source>
</evidence>
<feature type="domain" description="Amidohydrolase-related" evidence="2">
    <location>
        <begin position="351"/>
        <end position="434"/>
    </location>
</feature>
<dbReference type="PANTHER" id="PTHR43135">
    <property type="entry name" value="ALPHA-D-RIBOSE 1-METHYLPHOSPHONATE 5-TRIPHOSPHATE DIPHOSPHATASE"/>
    <property type="match status" value="1"/>
</dbReference>
<organism evidence="3 4">
    <name type="scientific">Natronospira bacteriovora</name>
    <dbReference type="NCBI Taxonomy" id="3069753"/>
    <lineage>
        <taxon>Bacteria</taxon>
        <taxon>Pseudomonadati</taxon>
        <taxon>Pseudomonadota</taxon>
        <taxon>Gammaproteobacteria</taxon>
        <taxon>Natronospirales</taxon>
        <taxon>Natronospiraceae</taxon>
        <taxon>Natronospira</taxon>
    </lineage>
</organism>
<protein>
    <submittedName>
        <fullName evidence="3">Amidohydrolase family protein</fullName>
    </submittedName>
</protein>